<evidence type="ECO:0000256" key="1">
    <source>
        <dbReference type="SAM" id="MobiDB-lite"/>
    </source>
</evidence>
<dbReference type="Proteomes" id="UP000005237">
    <property type="component" value="Unassembled WGS sequence"/>
</dbReference>
<reference evidence="3" key="1">
    <citation type="submission" date="2010-08" db="EMBL/GenBank/DDBJ databases">
        <authorList>
            <consortium name="Caenorhabditis japonica Sequencing Consortium"/>
            <person name="Wilson R.K."/>
        </authorList>
    </citation>
    <scope>NUCLEOTIDE SEQUENCE [LARGE SCALE GENOMIC DNA]</scope>
    <source>
        <strain evidence="3">DF5081</strain>
    </source>
</reference>
<dbReference type="EnsemblMetazoa" id="CJA28727.1">
    <property type="protein sequence ID" value="CJA28727.1"/>
    <property type="gene ID" value="WBGene00184301"/>
</dbReference>
<proteinExistence type="predicted"/>
<evidence type="ECO:0000313" key="2">
    <source>
        <dbReference type="EnsemblMetazoa" id="CJA28727.1"/>
    </source>
</evidence>
<sequence>MRLQDGQCRSRAMGRCPVLLKDKWTTSKVPSKNSNRRRRNLKASSDLSTSEASLEQEFNGRTMRRTFHSSAIWRISMFIMPDKRSIFTCLIVGPNVCLHSDDLFRECPTQDHRNEALNNLRAREGMPPKYQKTK</sequence>
<feature type="region of interest" description="Disordered" evidence="1">
    <location>
        <begin position="28"/>
        <end position="55"/>
    </location>
</feature>
<dbReference type="AlphaFoldDB" id="A0A8R1IHC9"/>
<organism evidence="2 3">
    <name type="scientific">Caenorhabditis japonica</name>
    <dbReference type="NCBI Taxonomy" id="281687"/>
    <lineage>
        <taxon>Eukaryota</taxon>
        <taxon>Metazoa</taxon>
        <taxon>Ecdysozoa</taxon>
        <taxon>Nematoda</taxon>
        <taxon>Chromadorea</taxon>
        <taxon>Rhabditida</taxon>
        <taxon>Rhabditina</taxon>
        <taxon>Rhabditomorpha</taxon>
        <taxon>Rhabditoidea</taxon>
        <taxon>Rhabditidae</taxon>
        <taxon>Peloderinae</taxon>
        <taxon>Caenorhabditis</taxon>
    </lineage>
</organism>
<keyword evidence="3" id="KW-1185">Reference proteome</keyword>
<protein>
    <submittedName>
        <fullName evidence="2">Uncharacterized protein</fullName>
    </submittedName>
</protein>
<reference evidence="2" key="2">
    <citation type="submission" date="2022-06" db="UniProtKB">
        <authorList>
            <consortium name="EnsemblMetazoa"/>
        </authorList>
    </citation>
    <scope>IDENTIFICATION</scope>
    <source>
        <strain evidence="2">DF5081</strain>
    </source>
</reference>
<accession>A0A8R1IHC9</accession>
<name>A0A8R1IHC9_CAEJA</name>
<evidence type="ECO:0000313" key="3">
    <source>
        <dbReference type="Proteomes" id="UP000005237"/>
    </source>
</evidence>